<evidence type="ECO:0000313" key="2">
    <source>
        <dbReference type="Proteomes" id="UP001239111"/>
    </source>
</evidence>
<dbReference type="Proteomes" id="UP001239111">
    <property type="component" value="Chromosome 1"/>
</dbReference>
<accession>A0ACC2PPV4</accession>
<dbReference type="EMBL" id="CM056741">
    <property type="protein sequence ID" value="KAJ8685536.1"/>
    <property type="molecule type" value="Genomic_DNA"/>
</dbReference>
<sequence>MQWSRYHRPQQRARRGLFETEDVHLGKNITRVPQPRLESHGDIAMGLLFFSGDLRRGPFILQAYTKENSVDYSSVSVPVRDGSTRFSRCGARRRDCSVRSGEPEVPQVVAGPLYKDPGSLKFAELQASYTLAVSLLGSRWLSTIVDAISGCPLAVKLATKVYLRRHNNFMAENYGPLAFFTLYTNYAKVTSTAVKAAAAATKAAAVRAAASAAMARAKIAEDISIAAAGRADEAAGAEQAAADIEAKAVATVFQNLATSESSIAGVITTETVTT</sequence>
<keyword evidence="2" id="KW-1185">Reference proteome</keyword>
<evidence type="ECO:0000313" key="1">
    <source>
        <dbReference type="EMBL" id="KAJ8685536.1"/>
    </source>
</evidence>
<protein>
    <submittedName>
        <fullName evidence="1">Uncharacterized protein</fullName>
    </submittedName>
</protein>
<proteinExistence type="predicted"/>
<comment type="caution">
    <text evidence="1">The sequence shown here is derived from an EMBL/GenBank/DDBJ whole genome shotgun (WGS) entry which is preliminary data.</text>
</comment>
<gene>
    <name evidence="1" type="ORF">QAD02_021329</name>
</gene>
<reference evidence="1" key="1">
    <citation type="submission" date="2023-04" db="EMBL/GenBank/DDBJ databases">
        <title>A chromosome-level genome assembly of the parasitoid wasp Eretmocerus hayati.</title>
        <authorList>
            <person name="Zhong Y."/>
            <person name="Liu S."/>
            <person name="Liu Y."/>
        </authorList>
    </citation>
    <scope>NUCLEOTIDE SEQUENCE</scope>
    <source>
        <strain evidence="1">ZJU_SS_LIU_2023</strain>
    </source>
</reference>
<name>A0ACC2PPV4_9HYME</name>
<organism evidence="1 2">
    <name type="scientific">Eretmocerus hayati</name>
    <dbReference type="NCBI Taxonomy" id="131215"/>
    <lineage>
        <taxon>Eukaryota</taxon>
        <taxon>Metazoa</taxon>
        <taxon>Ecdysozoa</taxon>
        <taxon>Arthropoda</taxon>
        <taxon>Hexapoda</taxon>
        <taxon>Insecta</taxon>
        <taxon>Pterygota</taxon>
        <taxon>Neoptera</taxon>
        <taxon>Endopterygota</taxon>
        <taxon>Hymenoptera</taxon>
        <taxon>Apocrita</taxon>
        <taxon>Proctotrupomorpha</taxon>
        <taxon>Chalcidoidea</taxon>
        <taxon>Aphelinidae</taxon>
        <taxon>Aphelininae</taxon>
        <taxon>Eretmocerus</taxon>
    </lineage>
</organism>